<evidence type="ECO:0000313" key="2">
    <source>
        <dbReference type="Proteomes" id="UP000789525"/>
    </source>
</evidence>
<keyword evidence="2" id="KW-1185">Reference proteome</keyword>
<reference evidence="1" key="1">
    <citation type="submission" date="2021-06" db="EMBL/GenBank/DDBJ databases">
        <authorList>
            <person name="Kallberg Y."/>
            <person name="Tangrot J."/>
            <person name="Rosling A."/>
        </authorList>
    </citation>
    <scope>NUCLEOTIDE SEQUENCE</scope>
    <source>
        <strain evidence="1">CL356</strain>
    </source>
</reference>
<proteinExistence type="predicted"/>
<gene>
    <name evidence="1" type="ORF">ACOLOM_LOCUS9481</name>
</gene>
<protein>
    <submittedName>
        <fullName evidence="1">1142_t:CDS:1</fullName>
    </submittedName>
</protein>
<dbReference type="Proteomes" id="UP000789525">
    <property type="component" value="Unassembled WGS sequence"/>
</dbReference>
<evidence type="ECO:0000313" key="1">
    <source>
        <dbReference type="EMBL" id="CAG8684360.1"/>
    </source>
</evidence>
<sequence length="124" mass="14234">MDYEENLDSTFEQLKITDGKMVKVTPDGDESKCPAIFAISHKETFEVPDTLLYVDGNPRKLVKHKNVEENFNSSSHKRKIDDSEIDSQETIQVHKKFTTNDKVIVKDDDIIMTDKGPYELITLD</sequence>
<accession>A0ACA9P136</accession>
<organism evidence="1 2">
    <name type="scientific">Acaulospora colombiana</name>
    <dbReference type="NCBI Taxonomy" id="27376"/>
    <lineage>
        <taxon>Eukaryota</taxon>
        <taxon>Fungi</taxon>
        <taxon>Fungi incertae sedis</taxon>
        <taxon>Mucoromycota</taxon>
        <taxon>Glomeromycotina</taxon>
        <taxon>Glomeromycetes</taxon>
        <taxon>Diversisporales</taxon>
        <taxon>Acaulosporaceae</taxon>
        <taxon>Acaulospora</taxon>
    </lineage>
</organism>
<comment type="caution">
    <text evidence="1">The sequence shown here is derived from an EMBL/GenBank/DDBJ whole genome shotgun (WGS) entry which is preliminary data.</text>
</comment>
<name>A0ACA9P136_9GLOM</name>
<dbReference type="EMBL" id="CAJVPT010027629">
    <property type="protein sequence ID" value="CAG8684360.1"/>
    <property type="molecule type" value="Genomic_DNA"/>
</dbReference>